<feature type="compositionally biased region" description="Low complexity" evidence="16">
    <location>
        <begin position="733"/>
        <end position="750"/>
    </location>
</feature>
<evidence type="ECO:0000256" key="16">
    <source>
        <dbReference type="SAM" id="MobiDB-lite"/>
    </source>
</evidence>
<dbReference type="EC" id="3.4.15.5" evidence="12"/>
<name>A0A916WX92_9SPHN</name>
<feature type="signal peptide" evidence="17">
    <location>
        <begin position="1"/>
        <end position="19"/>
    </location>
</feature>
<dbReference type="Gene3D" id="3.40.390.10">
    <property type="entry name" value="Collagenase (Catalytic Domain)"/>
    <property type="match status" value="1"/>
</dbReference>
<dbReference type="CDD" id="cd06456">
    <property type="entry name" value="M3A_DCP"/>
    <property type="match status" value="1"/>
</dbReference>
<keyword evidence="9 15" id="KW-0482">Metalloprotease</keyword>
<keyword evidence="6 15" id="KW-0479">Metal-binding</keyword>
<dbReference type="FunFam" id="1.10.1370.40:FF:000001">
    <property type="entry name" value="Dipeptidyl carboxypeptidase II"/>
    <property type="match status" value="1"/>
</dbReference>
<dbReference type="FunFam" id="3.40.390.10:FF:000009">
    <property type="entry name" value="Oligopeptidase A"/>
    <property type="match status" value="1"/>
</dbReference>
<dbReference type="PANTHER" id="PTHR43660">
    <property type="entry name" value="DIPEPTIDYL CARBOXYPEPTIDASE"/>
    <property type="match status" value="1"/>
</dbReference>
<dbReference type="Gene3D" id="1.10.1370.40">
    <property type="match status" value="1"/>
</dbReference>
<dbReference type="SUPFAM" id="SSF55486">
    <property type="entry name" value="Metalloproteases ('zincins'), catalytic domain"/>
    <property type="match status" value="1"/>
</dbReference>
<keyword evidence="3" id="KW-0963">Cytoplasm</keyword>
<keyword evidence="17" id="KW-0732">Signal</keyword>
<feature type="domain" description="Peptidase M3A/M3B catalytic" evidence="18">
    <location>
        <begin position="265"/>
        <end position="713"/>
    </location>
</feature>
<dbReference type="GO" id="GO:0004180">
    <property type="term" value="F:carboxypeptidase activity"/>
    <property type="evidence" value="ECO:0007669"/>
    <property type="project" value="UniProtKB-KW"/>
</dbReference>
<evidence type="ECO:0000256" key="5">
    <source>
        <dbReference type="ARBA" id="ARBA00022670"/>
    </source>
</evidence>
<proteinExistence type="inferred from homology"/>
<dbReference type="Gene3D" id="1.10.1370.10">
    <property type="entry name" value="Neurolysin, domain 3"/>
    <property type="match status" value="1"/>
</dbReference>
<dbReference type="GO" id="GO:0008241">
    <property type="term" value="F:peptidyl-dipeptidase activity"/>
    <property type="evidence" value="ECO:0007669"/>
    <property type="project" value="UniProtKB-EC"/>
</dbReference>
<evidence type="ECO:0000256" key="3">
    <source>
        <dbReference type="ARBA" id="ARBA00022490"/>
    </source>
</evidence>
<dbReference type="InterPro" id="IPR024079">
    <property type="entry name" value="MetalloPept_cat_dom_sf"/>
</dbReference>
<keyword evidence="7 15" id="KW-0378">Hydrolase</keyword>
<evidence type="ECO:0000313" key="19">
    <source>
        <dbReference type="EMBL" id="GGB41077.1"/>
    </source>
</evidence>
<evidence type="ECO:0000256" key="7">
    <source>
        <dbReference type="ARBA" id="ARBA00022801"/>
    </source>
</evidence>
<dbReference type="Proteomes" id="UP000623067">
    <property type="component" value="Unassembled WGS sequence"/>
</dbReference>
<evidence type="ECO:0000313" key="20">
    <source>
        <dbReference type="Proteomes" id="UP000623067"/>
    </source>
</evidence>
<comment type="similarity">
    <text evidence="2 15">Belongs to the peptidase M3 family.</text>
</comment>
<evidence type="ECO:0000256" key="11">
    <source>
        <dbReference type="ARBA" id="ARBA00054529"/>
    </source>
</evidence>
<dbReference type="PANTHER" id="PTHR43660:SF1">
    <property type="entry name" value="DIPEPTIDYL CARBOXYPEPTIDASE"/>
    <property type="match status" value="1"/>
</dbReference>
<comment type="cofactor">
    <cofactor evidence="15">
        <name>Zn(2+)</name>
        <dbReference type="ChEBI" id="CHEBI:29105"/>
    </cofactor>
    <text evidence="15">Binds 1 zinc ion.</text>
</comment>
<reference evidence="19" key="1">
    <citation type="journal article" date="2014" name="Int. J. Syst. Evol. Microbiol.">
        <title>Complete genome sequence of Corynebacterium casei LMG S-19264T (=DSM 44701T), isolated from a smear-ripened cheese.</title>
        <authorList>
            <consortium name="US DOE Joint Genome Institute (JGI-PGF)"/>
            <person name="Walter F."/>
            <person name="Albersmeier A."/>
            <person name="Kalinowski J."/>
            <person name="Ruckert C."/>
        </authorList>
    </citation>
    <scope>NUCLEOTIDE SEQUENCE</scope>
    <source>
        <strain evidence="19">CGMCC 1.15330</strain>
    </source>
</reference>
<reference evidence="19" key="2">
    <citation type="submission" date="2020-09" db="EMBL/GenBank/DDBJ databases">
        <authorList>
            <person name="Sun Q."/>
            <person name="Zhou Y."/>
        </authorList>
    </citation>
    <scope>NUCLEOTIDE SEQUENCE</scope>
    <source>
        <strain evidence="19">CGMCC 1.15330</strain>
    </source>
</reference>
<evidence type="ECO:0000256" key="13">
    <source>
        <dbReference type="ARBA" id="ARBA00070755"/>
    </source>
</evidence>
<dbReference type="GO" id="GO:0005829">
    <property type="term" value="C:cytosol"/>
    <property type="evidence" value="ECO:0007669"/>
    <property type="project" value="UniProtKB-ARBA"/>
</dbReference>
<keyword evidence="4 19" id="KW-0121">Carboxypeptidase</keyword>
<evidence type="ECO:0000256" key="12">
    <source>
        <dbReference type="ARBA" id="ARBA00066668"/>
    </source>
</evidence>
<accession>A0A916WX92</accession>
<comment type="catalytic activity">
    <reaction evidence="10">
        <text>Hydrolysis of unblocked, C-terminal dipeptides from oligopeptides, with broad specificity. Does not hydrolyze bonds in which P1' is Pro, or both P1 and P1' are Gly.</text>
        <dbReference type="EC" id="3.4.15.5"/>
    </reaction>
</comment>
<evidence type="ECO:0000256" key="9">
    <source>
        <dbReference type="ARBA" id="ARBA00023049"/>
    </source>
</evidence>
<dbReference type="InterPro" id="IPR024077">
    <property type="entry name" value="Neurolysin/TOP_dom2"/>
</dbReference>
<evidence type="ECO:0000256" key="4">
    <source>
        <dbReference type="ARBA" id="ARBA00022645"/>
    </source>
</evidence>
<feature type="region of interest" description="Disordered" evidence="16">
    <location>
        <begin position="723"/>
        <end position="750"/>
    </location>
</feature>
<dbReference type="InterPro" id="IPR045090">
    <property type="entry name" value="Pept_M3A_M3B"/>
</dbReference>
<evidence type="ECO:0000256" key="15">
    <source>
        <dbReference type="RuleBase" id="RU003435"/>
    </source>
</evidence>
<dbReference type="GO" id="GO:0046872">
    <property type="term" value="F:metal ion binding"/>
    <property type="evidence" value="ECO:0007669"/>
    <property type="project" value="UniProtKB-UniRule"/>
</dbReference>
<dbReference type="Pfam" id="PF01432">
    <property type="entry name" value="Peptidase_M3"/>
    <property type="match status" value="1"/>
</dbReference>
<comment type="subcellular location">
    <subcellularLocation>
        <location evidence="1">Cytoplasm</location>
    </subcellularLocation>
</comment>
<evidence type="ECO:0000256" key="10">
    <source>
        <dbReference type="ARBA" id="ARBA00052506"/>
    </source>
</evidence>
<gene>
    <name evidence="19" type="primary">dcp</name>
    <name evidence="19" type="ORF">GCM10011380_33190</name>
</gene>
<evidence type="ECO:0000256" key="17">
    <source>
        <dbReference type="SAM" id="SignalP"/>
    </source>
</evidence>
<keyword evidence="5 15" id="KW-0645">Protease</keyword>
<comment type="function">
    <text evidence="11">Removes dipeptides from the C-termini of N-blocked tripeptides, tetrapeptides and larger peptides.</text>
</comment>
<evidence type="ECO:0000256" key="6">
    <source>
        <dbReference type="ARBA" id="ARBA00022723"/>
    </source>
</evidence>
<dbReference type="RefSeq" id="WP_188660514.1">
    <property type="nucleotide sequence ID" value="NZ_BMIH01000005.1"/>
</dbReference>
<sequence>MRPLVTAATILLMSTTALAQTAKTPAKTPAPATAALPATNPFAQASSLPFQAPPFDRIKSSDYAPALRAGMAAQRQEINAITRARSAPTFENTIAAMERSGRLLERAAMAFYGVVGANTDDTLQKTQADLAPAFAAHQDAINLDPALFARVKTLYDQRQSLGLTAEQLQVLTLTYENMVRAGALLSPADKVTLSRYNAQLSTLETAFQQKLLAAAKAGALVVDDKAKLAGLSEGEIAAAAAAAKARGLSGKYVLTLQNTTQQPALASLTDRATREALFNASWTRAAKGDANDTRDTIAQIALLRAQKAKLLGFPTWADYVLQDQMAKTPKTALGFMQQLGTPVAAEQRREAAELQAQIKATGGEFTLKPWDWDFYSEQVRKAKYDLNQDELKPYFEINKVLNDGVFYAANQLYGLTFKRRTDIPVYQPDVMVYEVDEANGTPVGLMYFDYWKRDNKNGGAWMSNFVNQSKLIGTKPVIYNVANFTKPAAGQPALISFDDVTTMFHEFGHALHGLFANQTYPSVSGTNTARDFVEFPSQFNEHWALDPKVLPHYAVNYRDGSVIPQALVDKIKRAGTFNSGYSFGEALAAAEMDMSWHSLTAADGKQNADAFETKALAATGLDVADVPPRYRSTYFLHIWGNGYSAGYYAYSWTKMLSANAFNWFEQHGGMTRENGQRFRDMILSKGHTEDYAPMFRAFNGADPQVGPLLKDLGLNADGSRIAPDAGATPVNDGPVTTAPTAKPAAGKTKG</sequence>
<dbReference type="GO" id="GO:0006508">
    <property type="term" value="P:proteolysis"/>
    <property type="evidence" value="ECO:0007669"/>
    <property type="project" value="UniProtKB-KW"/>
</dbReference>
<organism evidence="19 20">
    <name type="scientific">Sphingomonas metalli</name>
    <dbReference type="NCBI Taxonomy" id="1779358"/>
    <lineage>
        <taxon>Bacteria</taxon>
        <taxon>Pseudomonadati</taxon>
        <taxon>Pseudomonadota</taxon>
        <taxon>Alphaproteobacteria</taxon>
        <taxon>Sphingomonadales</taxon>
        <taxon>Sphingomonadaceae</taxon>
        <taxon>Sphingomonas</taxon>
    </lineage>
</organism>
<dbReference type="AlphaFoldDB" id="A0A916WX92"/>
<keyword evidence="8 15" id="KW-0862">Zinc</keyword>
<evidence type="ECO:0000256" key="1">
    <source>
        <dbReference type="ARBA" id="ARBA00004496"/>
    </source>
</evidence>
<evidence type="ECO:0000256" key="14">
    <source>
        <dbReference type="ARBA" id="ARBA00075608"/>
    </source>
</evidence>
<keyword evidence="20" id="KW-1185">Reference proteome</keyword>
<dbReference type="GO" id="GO:0004222">
    <property type="term" value="F:metalloendopeptidase activity"/>
    <property type="evidence" value="ECO:0007669"/>
    <property type="project" value="InterPro"/>
</dbReference>
<dbReference type="EMBL" id="BMIH01000005">
    <property type="protein sequence ID" value="GGB41077.1"/>
    <property type="molecule type" value="Genomic_DNA"/>
</dbReference>
<dbReference type="InterPro" id="IPR034005">
    <property type="entry name" value="M3A_DCP"/>
</dbReference>
<protein>
    <recommendedName>
        <fullName evidence="13">Dipeptidyl carboxypeptidase</fullName>
        <ecNumber evidence="12">3.4.15.5</ecNumber>
    </recommendedName>
    <alternativeName>
        <fullName evidence="14">Peptidyl-dipeptidase Dcp</fullName>
    </alternativeName>
</protein>
<dbReference type="InterPro" id="IPR001567">
    <property type="entry name" value="Pept_M3A_M3B_dom"/>
</dbReference>
<evidence type="ECO:0000259" key="18">
    <source>
        <dbReference type="Pfam" id="PF01432"/>
    </source>
</evidence>
<evidence type="ECO:0000256" key="2">
    <source>
        <dbReference type="ARBA" id="ARBA00006040"/>
    </source>
</evidence>
<feature type="chain" id="PRO_5037433596" description="Dipeptidyl carboxypeptidase" evidence="17">
    <location>
        <begin position="20"/>
        <end position="750"/>
    </location>
</feature>
<comment type="caution">
    <text evidence="19">The sequence shown here is derived from an EMBL/GenBank/DDBJ whole genome shotgun (WGS) entry which is preliminary data.</text>
</comment>
<evidence type="ECO:0000256" key="8">
    <source>
        <dbReference type="ARBA" id="ARBA00022833"/>
    </source>
</evidence>